<gene>
    <name evidence="1" type="primary">Necator_chrX.g23998</name>
    <name evidence="1" type="ORF">RB195_023833</name>
</gene>
<comment type="caution">
    <text evidence="1">The sequence shown here is derived from an EMBL/GenBank/DDBJ whole genome shotgun (WGS) entry which is preliminary data.</text>
</comment>
<proteinExistence type="predicted"/>
<evidence type="ECO:0000313" key="2">
    <source>
        <dbReference type="Proteomes" id="UP001303046"/>
    </source>
</evidence>
<evidence type="ECO:0000313" key="1">
    <source>
        <dbReference type="EMBL" id="KAK6763270.1"/>
    </source>
</evidence>
<name>A0ABR1EKY3_NECAM</name>
<reference evidence="1 2" key="1">
    <citation type="submission" date="2023-08" db="EMBL/GenBank/DDBJ databases">
        <title>A Necator americanus chromosomal reference genome.</title>
        <authorList>
            <person name="Ilik V."/>
            <person name="Petrzelkova K.J."/>
            <person name="Pardy F."/>
            <person name="Fuh T."/>
            <person name="Niatou-Singa F.S."/>
            <person name="Gouil Q."/>
            <person name="Baker L."/>
            <person name="Ritchie M.E."/>
            <person name="Jex A.R."/>
            <person name="Gazzola D."/>
            <person name="Li H."/>
            <person name="Toshio Fujiwara R."/>
            <person name="Zhan B."/>
            <person name="Aroian R.V."/>
            <person name="Pafco B."/>
            <person name="Schwarz E.M."/>
        </authorList>
    </citation>
    <scope>NUCLEOTIDE SEQUENCE [LARGE SCALE GENOMIC DNA]</scope>
    <source>
        <strain evidence="1 2">Aroian</strain>
        <tissue evidence="1">Whole animal</tissue>
    </source>
</reference>
<dbReference type="EMBL" id="JAVFWL010000006">
    <property type="protein sequence ID" value="KAK6763270.1"/>
    <property type="molecule type" value="Genomic_DNA"/>
</dbReference>
<organism evidence="1 2">
    <name type="scientific">Necator americanus</name>
    <name type="common">Human hookworm</name>
    <dbReference type="NCBI Taxonomy" id="51031"/>
    <lineage>
        <taxon>Eukaryota</taxon>
        <taxon>Metazoa</taxon>
        <taxon>Ecdysozoa</taxon>
        <taxon>Nematoda</taxon>
        <taxon>Chromadorea</taxon>
        <taxon>Rhabditida</taxon>
        <taxon>Rhabditina</taxon>
        <taxon>Rhabditomorpha</taxon>
        <taxon>Strongyloidea</taxon>
        <taxon>Ancylostomatidae</taxon>
        <taxon>Bunostominae</taxon>
        <taxon>Necator</taxon>
    </lineage>
</organism>
<protein>
    <submittedName>
        <fullName evidence="1">Uncharacterized protein</fullName>
    </submittedName>
</protein>
<keyword evidence="2" id="KW-1185">Reference proteome</keyword>
<accession>A0ABR1EKY3</accession>
<dbReference type="Proteomes" id="UP001303046">
    <property type="component" value="Unassembled WGS sequence"/>
</dbReference>
<sequence length="98" mass="11509">MRRPPDRLVQVVLRMLPNPEWKRAPGRKRRFRTGVVKKDLRTFGVDKQFSREVKFRCLWSSDEWEDSVQALAEDREGWAELCSRTTHPGGDADSRVKP</sequence>